<dbReference type="PANTHER" id="PTHR43552:SF2">
    <property type="entry name" value="DIAMINOBUTYRATE--2-OXOGLUTARATE TRANSAMINASE"/>
    <property type="match status" value="1"/>
</dbReference>
<dbReference type="InterPro" id="IPR015424">
    <property type="entry name" value="PyrdxlP-dep_Trfase"/>
</dbReference>
<dbReference type="InterPro" id="IPR015421">
    <property type="entry name" value="PyrdxlP-dep_Trfase_major"/>
</dbReference>
<comment type="caution">
    <text evidence="8">The sequence shown here is derived from an EMBL/GenBank/DDBJ whole genome shotgun (WGS) entry which is preliminary data.</text>
</comment>
<evidence type="ECO:0000256" key="7">
    <source>
        <dbReference type="RuleBase" id="RU365034"/>
    </source>
</evidence>
<evidence type="ECO:0000313" key="8">
    <source>
        <dbReference type="EMBL" id="CAH2394343.1"/>
    </source>
</evidence>
<dbReference type="InterPro" id="IPR012773">
    <property type="entry name" value="Ectoine_EctB"/>
</dbReference>
<dbReference type="EMBL" id="CAKXZS010000001">
    <property type="protein sequence ID" value="CAH2394343.1"/>
    <property type="molecule type" value="Genomic_DNA"/>
</dbReference>
<comment type="similarity">
    <text evidence="2 6">Belongs to the class-III pyridoxal-phosphate-dependent aminotransferase family.</text>
</comment>
<dbReference type="SUPFAM" id="SSF53383">
    <property type="entry name" value="PLP-dependent transferases"/>
    <property type="match status" value="1"/>
</dbReference>
<evidence type="ECO:0000256" key="4">
    <source>
        <dbReference type="ARBA" id="ARBA00022679"/>
    </source>
</evidence>
<organism evidence="8 9">
    <name type="scientific">Mesorhizobium ventifaucium</name>
    <dbReference type="NCBI Taxonomy" id="666020"/>
    <lineage>
        <taxon>Bacteria</taxon>
        <taxon>Pseudomonadati</taxon>
        <taxon>Pseudomonadota</taxon>
        <taxon>Alphaproteobacteria</taxon>
        <taxon>Hyphomicrobiales</taxon>
        <taxon>Phyllobacteriaceae</taxon>
        <taxon>Mesorhizobium</taxon>
    </lineage>
</organism>
<dbReference type="NCBIfam" id="TIGR00709">
    <property type="entry name" value="dat"/>
    <property type="match status" value="1"/>
</dbReference>
<keyword evidence="5 6" id="KW-0663">Pyridoxal phosphate</keyword>
<comment type="function">
    <text evidence="7">Catalyzes reversively the conversion of L-aspartate beta-semialdehyde (ASA) to L-2,4-diaminobutyrate (DABA) by transamination with L-glutamate.</text>
</comment>
<dbReference type="Pfam" id="PF00202">
    <property type="entry name" value="Aminotran_3"/>
    <property type="match status" value="1"/>
</dbReference>
<dbReference type="Gene3D" id="3.40.640.10">
    <property type="entry name" value="Type I PLP-dependent aspartate aminotransferase-like (Major domain)"/>
    <property type="match status" value="1"/>
</dbReference>
<comment type="catalytic activity">
    <reaction evidence="7">
        <text>L-2,4-diaminobutanoate + 2-oxoglutarate = L-aspartate 4-semialdehyde + L-glutamate</text>
        <dbReference type="Rhea" id="RHEA:11160"/>
        <dbReference type="ChEBI" id="CHEBI:16810"/>
        <dbReference type="ChEBI" id="CHEBI:29985"/>
        <dbReference type="ChEBI" id="CHEBI:58761"/>
        <dbReference type="ChEBI" id="CHEBI:537519"/>
        <dbReference type="EC" id="2.6.1.76"/>
    </reaction>
</comment>
<protein>
    <recommendedName>
        <fullName evidence="7">Diaminobutyrate--2-oxoglutarate transaminase</fullName>
        <ecNumber evidence="7">2.6.1.76</ecNumber>
    </recommendedName>
    <alternativeName>
        <fullName evidence="7">DABA aminotransferase</fullName>
    </alternativeName>
</protein>
<gene>
    <name evidence="8" type="primary">ectB</name>
    <name evidence="8" type="ORF">MES4922_10256</name>
</gene>
<evidence type="ECO:0000256" key="2">
    <source>
        <dbReference type="ARBA" id="ARBA00008954"/>
    </source>
</evidence>
<dbReference type="EC" id="2.6.1.76" evidence="7"/>
<dbReference type="NCBIfam" id="TIGR02407">
    <property type="entry name" value="ectoine_ectB"/>
    <property type="match status" value="1"/>
</dbReference>
<dbReference type="PIRSF" id="PIRSF000521">
    <property type="entry name" value="Transaminase_4ab_Lys_Orn"/>
    <property type="match status" value="1"/>
</dbReference>
<dbReference type="InterPro" id="IPR005814">
    <property type="entry name" value="Aminotrans_3"/>
</dbReference>
<dbReference type="CDD" id="cd00610">
    <property type="entry name" value="OAT_like"/>
    <property type="match status" value="1"/>
</dbReference>
<keyword evidence="3 7" id="KW-0032">Aminotransferase</keyword>
<evidence type="ECO:0000256" key="6">
    <source>
        <dbReference type="RuleBase" id="RU003560"/>
    </source>
</evidence>
<dbReference type="InterPro" id="IPR015422">
    <property type="entry name" value="PyrdxlP-dep_Trfase_small"/>
</dbReference>
<proteinExistence type="inferred from homology"/>
<accession>A0ABN8JAR3</accession>
<sequence>MASPCGGLPRCQSRFEGVLAQANASTTRCRSFGVQPKTLDKIASTHSLIDARLDQGLIMNTDAFATYESNVRRYCRSFPAVFTKALGATIWDESGKPHIDFIVGSGALNYGHNNPTIIAPAIEYLIGENILLSLDMYTAAKRDFIEAFVESILKPRGLSYKIQFPGPTGTNANEAALALARKYTGRSSVMAFTNSYHGMSLGSLAVSGSASTRELGGVARHDVVRVPYDGYANQGFDSASYIDCVLSDPGSGIERPAAIILEPIQAEGGMNTASAAWLTEIQRICRKHGIVFIVDDIQAGSGRTGDFFSFEFAKIEPDIVTLSKSLSGSGSPLSIVLIRPDLDIWKAGEHSGTFRGNNFAFVTAGAMCKMWSDVRFTAGVERTAVKLQAHLDRLIAKFPKCIEQKRGRGLMAGLKCRSSAVVSRVHDVAFENGLLIESSGPDRDVIKVLPPITITDAELDLGIAILDHALQEQDNV</sequence>
<dbReference type="Proteomes" id="UP001152604">
    <property type="component" value="Unassembled WGS sequence"/>
</dbReference>
<comment type="cofactor">
    <cofactor evidence="1 7">
        <name>pyridoxal 5'-phosphate</name>
        <dbReference type="ChEBI" id="CHEBI:597326"/>
    </cofactor>
</comment>
<dbReference type="NCBIfam" id="NF006733">
    <property type="entry name" value="PRK09264.1"/>
    <property type="match status" value="1"/>
</dbReference>
<dbReference type="GO" id="GO:0045303">
    <property type="term" value="F:diaminobutyrate-2-oxoglutarate transaminase activity"/>
    <property type="evidence" value="ECO:0007669"/>
    <property type="project" value="UniProtKB-EC"/>
</dbReference>
<evidence type="ECO:0000256" key="1">
    <source>
        <dbReference type="ARBA" id="ARBA00001933"/>
    </source>
</evidence>
<dbReference type="Gene3D" id="3.90.1150.10">
    <property type="entry name" value="Aspartate Aminotransferase, domain 1"/>
    <property type="match status" value="1"/>
</dbReference>
<reference evidence="8" key="1">
    <citation type="submission" date="2022-03" db="EMBL/GenBank/DDBJ databases">
        <authorList>
            <person name="Brunel B."/>
        </authorList>
    </citation>
    <scope>NUCLEOTIDE SEQUENCE</scope>
    <source>
        <strain evidence="8">STM4922sample</strain>
    </source>
</reference>
<evidence type="ECO:0000313" key="9">
    <source>
        <dbReference type="Proteomes" id="UP001152604"/>
    </source>
</evidence>
<dbReference type="PANTHER" id="PTHR43552">
    <property type="entry name" value="DIAMINOBUTYRATE--2-OXOGLUTARATE AMINOTRANSFERASE"/>
    <property type="match status" value="1"/>
</dbReference>
<keyword evidence="9" id="KW-1185">Reference proteome</keyword>
<dbReference type="InterPro" id="IPR004637">
    <property type="entry name" value="Dat"/>
</dbReference>
<name>A0ABN8JAR3_9HYPH</name>
<evidence type="ECO:0000256" key="3">
    <source>
        <dbReference type="ARBA" id="ARBA00022576"/>
    </source>
</evidence>
<comment type="pathway">
    <text evidence="7">Amine and polyamine biosynthesis; ectoine biosynthesis; L-ectoine from L-aspartate 4-semialdehyde: step 1/3.</text>
</comment>
<keyword evidence="4 7" id="KW-0808">Transferase</keyword>
<evidence type="ECO:0000256" key="5">
    <source>
        <dbReference type="ARBA" id="ARBA00022898"/>
    </source>
</evidence>